<dbReference type="SMART" id="SM00228">
    <property type="entry name" value="PDZ"/>
    <property type="match status" value="7"/>
</dbReference>
<keyword evidence="2" id="KW-0963">Cytoplasm</keyword>
<dbReference type="Proteomes" id="UP000000673">
    <property type="component" value="Unassembled WGS sequence"/>
</dbReference>
<evidence type="ECO:0000313" key="8">
    <source>
        <dbReference type="Proteomes" id="UP000000673"/>
    </source>
</evidence>
<dbReference type="Gene3D" id="2.30.42.10">
    <property type="match status" value="6"/>
</dbReference>
<dbReference type="PANTHER" id="PTHR46227:SF2">
    <property type="entry name" value="FI03335P"/>
    <property type="match status" value="1"/>
</dbReference>
<dbReference type="Pfam" id="PF00595">
    <property type="entry name" value="PDZ"/>
    <property type="match status" value="5"/>
</dbReference>
<dbReference type="InterPro" id="IPR036034">
    <property type="entry name" value="PDZ_sf"/>
</dbReference>
<feature type="region of interest" description="Disordered" evidence="4">
    <location>
        <begin position="29"/>
        <end position="74"/>
    </location>
</feature>
<reference evidence="6" key="2">
    <citation type="submission" date="2010-05" db="EMBL/GenBank/DDBJ databases">
        <authorList>
            <person name="Almeida L.G."/>
            <person name="Nicolas M.F."/>
            <person name="Souza R.C."/>
            <person name="Vasconcelos A.T.R."/>
        </authorList>
    </citation>
    <scope>NUCLEOTIDE SEQUENCE</scope>
</reference>
<keyword evidence="8" id="KW-1185">Reference proteome</keyword>
<feature type="compositionally biased region" description="Low complexity" evidence="4">
    <location>
        <begin position="41"/>
        <end position="56"/>
    </location>
</feature>
<feature type="region of interest" description="Disordered" evidence="4">
    <location>
        <begin position="879"/>
        <end position="905"/>
    </location>
</feature>
<feature type="compositionally biased region" description="Acidic residues" evidence="4">
    <location>
        <begin position="796"/>
        <end position="809"/>
    </location>
</feature>
<name>W5JNT6_ANODA</name>
<evidence type="ECO:0000256" key="3">
    <source>
        <dbReference type="ARBA" id="ARBA00022737"/>
    </source>
</evidence>
<dbReference type="FunFam" id="2.30.42.10:FF:000035">
    <property type="entry name" value="Glutamate receptor interacting protein 1"/>
    <property type="match status" value="1"/>
</dbReference>
<feature type="compositionally biased region" description="Low complexity" evidence="4">
    <location>
        <begin position="494"/>
        <end position="503"/>
    </location>
</feature>
<feature type="compositionally biased region" description="Low complexity" evidence="4">
    <location>
        <begin position="1014"/>
        <end position="1034"/>
    </location>
</feature>
<dbReference type="STRING" id="43151.W5JNT6"/>
<dbReference type="FunCoup" id="W5JNT6">
    <property type="interactions" value="64"/>
</dbReference>
<feature type="region of interest" description="Disordered" evidence="4">
    <location>
        <begin position="756"/>
        <end position="775"/>
    </location>
</feature>
<dbReference type="GO" id="GO:0005737">
    <property type="term" value="C:cytoplasm"/>
    <property type="evidence" value="ECO:0007669"/>
    <property type="project" value="UniProtKB-SubCell"/>
</dbReference>
<dbReference type="CDD" id="cd06685">
    <property type="entry name" value="PDZ7_GRIP1-2-like"/>
    <property type="match status" value="1"/>
</dbReference>
<feature type="compositionally biased region" description="Low complexity" evidence="4">
    <location>
        <begin position="1069"/>
        <end position="1085"/>
    </location>
</feature>
<gene>
    <name evidence="6" type="ORF">AND_003273</name>
</gene>
<feature type="region of interest" description="Disordered" evidence="4">
    <location>
        <begin position="486"/>
        <end position="506"/>
    </location>
</feature>
<dbReference type="EMBL" id="ADMH02000812">
    <property type="protein sequence ID" value="ETN64968.1"/>
    <property type="molecule type" value="Genomic_DNA"/>
</dbReference>
<evidence type="ECO:0000313" key="6">
    <source>
        <dbReference type="EMBL" id="ETN64968.1"/>
    </source>
</evidence>
<evidence type="ECO:0000256" key="2">
    <source>
        <dbReference type="ARBA" id="ARBA00022490"/>
    </source>
</evidence>
<reference evidence="6" key="3">
    <citation type="journal article" date="2013" name="Nucleic Acids Res.">
        <title>The genome of Anopheles darlingi, the main neotropical malaria vector.</title>
        <authorList>
            <person name="Marinotti O."/>
            <person name="Cerqueira G.C."/>
            <person name="de Almeida L.G."/>
            <person name="Ferro M.I."/>
            <person name="Loreto E.L."/>
            <person name="Zaha A."/>
            <person name="Teixeira S.M."/>
            <person name="Wespiser A.R."/>
            <person name="Almeida E Silva A."/>
            <person name="Schlindwein A.D."/>
            <person name="Pacheco A.C."/>
            <person name="Silva A.L."/>
            <person name="Graveley B.R."/>
            <person name="Walenz B.P."/>
            <person name="Lima Bde A."/>
            <person name="Ribeiro C.A."/>
            <person name="Nunes-Silva C.G."/>
            <person name="de Carvalho C.R."/>
            <person name="Soares C.M."/>
            <person name="de Menezes C.B."/>
            <person name="Matiolli C."/>
            <person name="Caffrey D."/>
            <person name="Araujo D.A."/>
            <person name="de Oliveira D.M."/>
            <person name="Golenbock D."/>
            <person name="Grisard E.C."/>
            <person name="Fantinatti-Garboggini F."/>
            <person name="de Carvalho F.M."/>
            <person name="Barcellos F.G."/>
            <person name="Prosdocimi F."/>
            <person name="May G."/>
            <person name="Azevedo Junior G.M."/>
            <person name="Guimaraes G.M."/>
            <person name="Goldman G.H."/>
            <person name="Padilha I.Q."/>
            <person name="Batista Jda S."/>
            <person name="Ferro J.A."/>
            <person name="Ribeiro J.M."/>
            <person name="Fietto J.L."/>
            <person name="Dabbas K.M."/>
            <person name="Cerdeira L."/>
            <person name="Agnez-Lima L.F."/>
            <person name="Brocchi M."/>
            <person name="de Carvalho M.O."/>
            <person name="Teixeira Mde M."/>
            <person name="Diniz Maia Mde M."/>
            <person name="Goldman M.H."/>
            <person name="Cruz Schneider M.P."/>
            <person name="Felipe M.S."/>
            <person name="Hungria M."/>
            <person name="Nicolas M.F."/>
            <person name="Pereira M."/>
            <person name="Montes M.A."/>
            <person name="Cantao M.E."/>
            <person name="Vincentz M."/>
            <person name="Rafael M.S."/>
            <person name="Silverman N."/>
            <person name="Stoco P.H."/>
            <person name="Souza R.C."/>
            <person name="Vicentini R."/>
            <person name="Gazzinelli R.T."/>
            <person name="Neves Rde O."/>
            <person name="Silva R."/>
            <person name="Astolfi-Filho S."/>
            <person name="Maciel T.E."/>
            <person name="Urmenyi T.P."/>
            <person name="Tadei W.P."/>
            <person name="Camargo E.P."/>
            <person name="de Vasconcelos A.T."/>
        </authorList>
    </citation>
    <scope>NUCLEOTIDE SEQUENCE</scope>
</reference>
<evidence type="ECO:0000259" key="5">
    <source>
        <dbReference type="PROSITE" id="PS50106"/>
    </source>
</evidence>
<dbReference type="VEuPathDB" id="VectorBase:ADAR2_004250"/>
<feature type="domain" description="PDZ" evidence="5">
    <location>
        <begin position="216"/>
        <end position="283"/>
    </location>
</feature>
<dbReference type="GO" id="GO:0098887">
    <property type="term" value="P:neurotransmitter receptor transport, endosome to postsynaptic membrane"/>
    <property type="evidence" value="ECO:0007669"/>
    <property type="project" value="TreeGrafter"/>
</dbReference>
<accession>W5JNT6</accession>
<organism evidence="6">
    <name type="scientific">Anopheles darlingi</name>
    <name type="common">Mosquito</name>
    <dbReference type="NCBI Taxonomy" id="43151"/>
    <lineage>
        <taxon>Eukaryota</taxon>
        <taxon>Metazoa</taxon>
        <taxon>Ecdysozoa</taxon>
        <taxon>Arthropoda</taxon>
        <taxon>Hexapoda</taxon>
        <taxon>Insecta</taxon>
        <taxon>Pterygota</taxon>
        <taxon>Neoptera</taxon>
        <taxon>Endopterygota</taxon>
        <taxon>Diptera</taxon>
        <taxon>Nematocera</taxon>
        <taxon>Culicoidea</taxon>
        <taxon>Culicidae</taxon>
        <taxon>Anophelinae</taxon>
        <taxon>Anopheles</taxon>
    </lineage>
</organism>
<dbReference type="InterPro" id="IPR001478">
    <property type="entry name" value="PDZ"/>
</dbReference>
<dbReference type="OMA" id="ETKTHDY"/>
<dbReference type="PROSITE" id="PS50106">
    <property type="entry name" value="PDZ"/>
    <property type="match status" value="6"/>
</dbReference>
<dbReference type="HOGENOM" id="CLU_004313_0_0_1"/>
<dbReference type="SUPFAM" id="SSF50156">
    <property type="entry name" value="PDZ domain-like"/>
    <property type="match status" value="7"/>
</dbReference>
<feature type="region of interest" description="Disordered" evidence="4">
    <location>
        <begin position="1008"/>
        <end position="1095"/>
    </location>
</feature>
<dbReference type="PANTHER" id="PTHR46227">
    <property type="entry name" value="GLUTAMATE RECEPTOR-INTERACTING PROTEIN GRIP"/>
    <property type="match status" value="1"/>
</dbReference>
<dbReference type="eggNOG" id="KOG0792">
    <property type="taxonomic scope" value="Eukaryota"/>
</dbReference>
<reference evidence="6 8" key="1">
    <citation type="journal article" date="2010" name="BMC Genomics">
        <title>Combination of measures distinguishes pre-miRNAs from other stem-loops in the genome of the newly sequenced Anopheles darlingi.</title>
        <authorList>
            <person name="Mendes N.D."/>
            <person name="Freitas A.T."/>
            <person name="Vasconcelos A.T."/>
            <person name="Sagot M.F."/>
        </authorList>
    </citation>
    <scope>NUCLEOTIDE SEQUENCE</scope>
</reference>
<dbReference type="InterPro" id="IPR043545">
    <property type="entry name" value="GRIP1/2"/>
</dbReference>
<dbReference type="eggNOG" id="KOG3528">
    <property type="taxonomic scope" value="Eukaryota"/>
</dbReference>
<reference evidence="7" key="4">
    <citation type="submission" date="2015-06" db="UniProtKB">
        <authorList>
            <consortium name="EnsemblMetazoa"/>
        </authorList>
    </citation>
    <scope>IDENTIFICATION</scope>
</reference>
<evidence type="ECO:0000256" key="4">
    <source>
        <dbReference type="SAM" id="MobiDB-lite"/>
    </source>
</evidence>
<feature type="domain" description="PDZ" evidence="5">
    <location>
        <begin position="640"/>
        <end position="718"/>
    </location>
</feature>
<feature type="domain" description="PDZ" evidence="5">
    <location>
        <begin position="368"/>
        <end position="414"/>
    </location>
</feature>
<feature type="domain" description="PDZ" evidence="5">
    <location>
        <begin position="926"/>
        <end position="1010"/>
    </location>
</feature>
<evidence type="ECO:0000313" key="7">
    <source>
        <dbReference type="EnsemblMetazoa" id="ADAC003273-PA"/>
    </source>
</evidence>
<evidence type="ECO:0000256" key="1">
    <source>
        <dbReference type="ARBA" id="ARBA00004496"/>
    </source>
</evidence>
<dbReference type="AlphaFoldDB" id="W5JNT6"/>
<feature type="region of interest" description="Disordered" evidence="4">
    <location>
        <begin position="782"/>
        <end position="857"/>
    </location>
</feature>
<protein>
    <submittedName>
        <fullName evidence="6">Glutamate receptor binding protein</fullName>
    </submittedName>
</protein>
<keyword evidence="6" id="KW-0675">Receptor</keyword>
<keyword evidence="3" id="KW-0677">Repeat</keyword>
<dbReference type="VEuPathDB" id="VectorBase:ADAC003273"/>
<dbReference type="EnsemblMetazoa" id="ADAC003273-RA">
    <property type="protein sequence ID" value="ADAC003273-PA"/>
    <property type="gene ID" value="ADAC003273"/>
</dbReference>
<dbReference type="CDD" id="cd00136">
    <property type="entry name" value="PDZ_canonical"/>
    <property type="match status" value="1"/>
</dbReference>
<comment type="subcellular location">
    <subcellularLocation>
        <location evidence="1">Cytoplasm</location>
    </subcellularLocation>
</comment>
<proteinExistence type="predicted"/>
<feature type="domain" description="PDZ" evidence="5">
    <location>
        <begin position="1099"/>
        <end position="1182"/>
    </location>
</feature>
<sequence>MRIGCGQQHSSSNSKGGILSKSCKFGGASSRQGNGTGGNTGSFDEGSSTETSFTTSHHQSAGLGQGQGGEPANGTVVVPAMVQHPAASMFSDRAMSPAQSEDSGLAADRGTAYATIAIPRCFDGGQPGIVLADRLDLSFPPVVESISGPVADLLAPGDRIHQVDGISTVGLGNEQILGLLCHHSGAADGPVMIEIEYSFPEYISQNSLCVTTKIAQITVEREHGCLGLTLRGGGEYPLVVTNVRPNGPVFRTGQIKPGDRVLRVDNVSLLNKSLPEAQRILKEEAHASGYTSLTIEYDVSVMQTVELSMGPLLLEIERPLNERLGLILSHYAGAINLNHDLNYHHQHYPYAGAPGYHNKLNHDLQPDGIFIASILPASIADRCGALSVGDQILAIDEAIVDNGACTLEEATALLDANCAKGYTQLHMLPAHTFVRRRGVSCSSPRYGFNTVDSRKNLIGSGGGVGVGSAATVAGAGKNRRLLQRKSSLPQSMEPQLQAGAGAAAPPPPAQPLVGLCKTEQIHIILDCSQGSGICLGPKTACGRGYVIAQVLPDSVAERSGCLQQGDRITAINKLCNLDAATVRQILGDYGPPAASVAGNHHHHHLHHHHYHNQPPTAHWVELEIEFDMADTVVPASGVFNIKLVKHGRYGLGITVNATSHGTFMVAEVKPGSAAHRTGSLRAGDQLLAVDNRPLQHYNLDLLLKESQHELITLTVKRCSLPDFIFTDQQQQQQQPRTAGAGLYGSVDAEDIDYGYSPRYEAKAPPAPPPPTGINGEQQEVEVLRRQQQGQDGRPGEEDEEEQEEEEEVEVQLRRPVWSATSSYDAGHLPLPPPHLLLVASEGGGGGEGRPTTNDDDRYDDILHYKMASMNISNSNYVGYGQQQQQQHQRINNQTDSLDPHPHQPSDGPLYLAHPDLVPPVPPGHRVFSVRLEPHGGPLGITLAASDDLQKPIRISALTEGGIAYNTGQLQVGDWLLAINGESIVGVPLTTATKLLHRYDHAVELQMARPPPTLPTATTAATATGTATATATTTVTPPPPPPEQQLGGTAAAVYAKVQRRPRSPGSQLEATSNNGSGSGASTAGSGSASGPGAGHHRTMQVTLFKDRVYDDYGFSVSDGLYERGVYINRIRSGGPADLGSLLRPFDRIVQVNGTKTQDFDCCLTVPLIAAAGDKIELVIQRTLPE</sequence>
<feature type="domain" description="PDZ" evidence="5">
    <location>
        <begin position="522"/>
        <end position="572"/>
    </location>
</feature>